<dbReference type="KEGG" id="hlo:J0X27_15725"/>
<evidence type="ECO:0000256" key="1">
    <source>
        <dbReference type="SAM" id="Phobius"/>
    </source>
</evidence>
<dbReference type="AlphaFoldDB" id="A0A8A2U7T6"/>
<keyword evidence="1" id="KW-0812">Transmembrane</keyword>
<feature type="transmembrane region" description="Helical" evidence="1">
    <location>
        <begin position="90"/>
        <end position="111"/>
    </location>
</feature>
<feature type="transmembrane region" description="Helical" evidence="1">
    <location>
        <begin position="117"/>
        <end position="140"/>
    </location>
</feature>
<sequence length="145" mass="14456">MGSDSLPAELLTMGEKPSTIPVLVGVGLGIGSAVLYILLKVGYGSGSLDVAAYDFWAGVHIWGSIAAGIGLSTAMGYAGASVVRSVSLGIIPVVGLITGSAITVVGGLGRYDSSPVVLGIGLLLGSGVLCGAGWLIGYAVRWQLH</sequence>
<proteinExistence type="predicted"/>
<gene>
    <name evidence="2" type="ORF">J0X27_15725</name>
</gene>
<dbReference type="GeneID" id="63185223"/>
<protein>
    <submittedName>
        <fullName evidence="2">Uncharacterized protein</fullName>
    </submittedName>
</protein>
<dbReference type="Proteomes" id="UP000663191">
    <property type="component" value="Chromosome"/>
</dbReference>
<keyword evidence="3" id="KW-1185">Reference proteome</keyword>
<feature type="transmembrane region" description="Helical" evidence="1">
    <location>
        <begin position="59"/>
        <end position="78"/>
    </location>
</feature>
<evidence type="ECO:0000313" key="2">
    <source>
        <dbReference type="EMBL" id="QSW84879.1"/>
    </source>
</evidence>
<reference evidence="2 3" key="1">
    <citation type="journal article" date="2006" name="Int. J. Syst. Evol. Microbiol.">
        <title>Haloterrigena longa sp. nov. and Haloterrigena limicola sp. nov., extremely halophilic archaea isolated from a salt lake.</title>
        <authorList>
            <person name="Cui H.L."/>
            <person name="Tohty D."/>
            <person name="Zhou P.J."/>
            <person name="Liu S.J."/>
        </authorList>
    </citation>
    <scope>NUCLEOTIDE SEQUENCE [LARGE SCALE GENOMIC DNA]</scope>
    <source>
        <strain evidence="2 3">ABH32</strain>
    </source>
</reference>
<dbReference type="RefSeq" id="WP_207270087.1">
    <property type="nucleotide sequence ID" value="NZ_CP071463.1"/>
</dbReference>
<organism evidence="2 3">
    <name type="scientific">Natrinema longum</name>
    <dbReference type="NCBI Taxonomy" id="370324"/>
    <lineage>
        <taxon>Archaea</taxon>
        <taxon>Methanobacteriati</taxon>
        <taxon>Methanobacteriota</taxon>
        <taxon>Stenosarchaea group</taxon>
        <taxon>Halobacteria</taxon>
        <taxon>Halobacteriales</taxon>
        <taxon>Natrialbaceae</taxon>
        <taxon>Natrinema</taxon>
    </lineage>
</organism>
<evidence type="ECO:0000313" key="3">
    <source>
        <dbReference type="Proteomes" id="UP000663191"/>
    </source>
</evidence>
<keyword evidence="1" id="KW-0472">Membrane</keyword>
<accession>A0A8A2U7T6</accession>
<keyword evidence="1" id="KW-1133">Transmembrane helix</keyword>
<dbReference type="EMBL" id="CP071463">
    <property type="protein sequence ID" value="QSW84879.1"/>
    <property type="molecule type" value="Genomic_DNA"/>
</dbReference>
<name>A0A8A2U7T6_9EURY</name>
<feature type="transmembrane region" description="Helical" evidence="1">
    <location>
        <begin position="20"/>
        <end position="39"/>
    </location>
</feature>